<feature type="transmembrane region" description="Helical" evidence="5">
    <location>
        <begin position="111"/>
        <end position="134"/>
    </location>
</feature>
<dbReference type="GO" id="GO:0005384">
    <property type="term" value="F:manganese ion transmembrane transporter activity"/>
    <property type="evidence" value="ECO:0007669"/>
    <property type="project" value="InterPro"/>
</dbReference>
<evidence type="ECO:0000256" key="3">
    <source>
        <dbReference type="ARBA" id="ARBA00022989"/>
    </source>
</evidence>
<feature type="transmembrane region" description="Helical" evidence="5">
    <location>
        <begin position="52"/>
        <end position="77"/>
    </location>
</feature>
<feature type="transmembrane region" description="Helical" evidence="5">
    <location>
        <begin position="140"/>
        <end position="162"/>
    </location>
</feature>
<feature type="transmembrane region" description="Helical" evidence="5">
    <location>
        <begin position="21"/>
        <end position="46"/>
    </location>
</feature>
<dbReference type="Proteomes" id="UP000000674">
    <property type="component" value="Chromosome"/>
</dbReference>
<keyword evidence="2 5" id="KW-0812">Transmembrane</keyword>
<evidence type="ECO:0000256" key="4">
    <source>
        <dbReference type="ARBA" id="ARBA00023136"/>
    </source>
</evidence>
<dbReference type="GO" id="GO:0030026">
    <property type="term" value="P:intracellular manganese ion homeostasis"/>
    <property type="evidence" value="ECO:0007669"/>
    <property type="project" value="InterPro"/>
</dbReference>
<dbReference type="AlphaFoldDB" id="A0B8Z7"/>
<comment type="subcellular location">
    <subcellularLocation>
        <location evidence="1">Endomembrane system</location>
        <topology evidence="1">Multi-pass membrane protein</topology>
    </subcellularLocation>
</comment>
<dbReference type="RefSeq" id="WP_011696563.1">
    <property type="nucleotide sequence ID" value="NC_008553.1"/>
</dbReference>
<evidence type="ECO:0000256" key="1">
    <source>
        <dbReference type="ARBA" id="ARBA00004127"/>
    </source>
</evidence>
<evidence type="ECO:0000256" key="5">
    <source>
        <dbReference type="SAM" id="Phobius"/>
    </source>
</evidence>
<evidence type="ECO:0008006" key="8">
    <source>
        <dbReference type="Google" id="ProtNLM"/>
    </source>
</evidence>
<gene>
    <name evidence="6" type="ordered locus">Mthe_1396</name>
</gene>
<keyword evidence="7" id="KW-1185">Reference proteome</keyword>
<dbReference type="Pfam" id="PF01988">
    <property type="entry name" value="VIT1"/>
    <property type="match status" value="1"/>
</dbReference>
<name>A0B8Z7_METTP</name>
<feature type="transmembrane region" description="Helical" evidence="5">
    <location>
        <begin position="169"/>
        <end position="192"/>
    </location>
</feature>
<evidence type="ECO:0000313" key="6">
    <source>
        <dbReference type="EMBL" id="ABK15171.1"/>
    </source>
</evidence>
<organism evidence="6 7">
    <name type="scientific">Methanothrix thermoacetophila (strain DSM 6194 / JCM 14653 / NBRC 101360 / PT)</name>
    <name type="common">Methanosaeta thermophila</name>
    <dbReference type="NCBI Taxonomy" id="349307"/>
    <lineage>
        <taxon>Archaea</taxon>
        <taxon>Methanobacteriati</taxon>
        <taxon>Methanobacteriota</taxon>
        <taxon>Stenosarchaea group</taxon>
        <taxon>Methanomicrobia</taxon>
        <taxon>Methanotrichales</taxon>
        <taxon>Methanotrichaceae</taxon>
        <taxon>Methanothrix</taxon>
    </lineage>
</organism>
<sequence length="197" mass="20893">MVIPRIELYRRYLKASGALEIARRLFVMNAFDGVLTIMGVVLGAYLSGVQDSGFVITAGMGGSIAMGISGMSGAYMAERAERMRDIKKLESAMLRDLNGTHVVRAFRTASVVVALVDGISPAIAALLLILPFFMVPMISIGVAAMLSLALGLVVLFFLGLFLARISEEVALISGLKMMLVGVLTILIVSLAVSPDAL</sequence>
<protein>
    <recommendedName>
        <fullName evidence="8">VIT family protein</fullName>
    </recommendedName>
</protein>
<proteinExistence type="predicted"/>
<dbReference type="InterPro" id="IPR008217">
    <property type="entry name" value="Ccc1_fam"/>
</dbReference>
<accession>A0B8Z7</accession>
<keyword evidence="3 5" id="KW-1133">Transmembrane helix</keyword>
<evidence type="ECO:0000256" key="2">
    <source>
        <dbReference type="ARBA" id="ARBA00022692"/>
    </source>
</evidence>
<reference evidence="6 7" key="1">
    <citation type="submission" date="2006-10" db="EMBL/GenBank/DDBJ databases">
        <title>Complete sequence of Methanosaeta thermophila PT.</title>
        <authorList>
            <consortium name="US DOE Joint Genome Institute"/>
            <person name="Copeland A."/>
            <person name="Lucas S."/>
            <person name="Lapidus A."/>
            <person name="Barry K."/>
            <person name="Detter J.C."/>
            <person name="Glavina del Rio T."/>
            <person name="Hammon N."/>
            <person name="Israni S."/>
            <person name="Pitluck S."/>
            <person name="Chain P."/>
            <person name="Malfatti S."/>
            <person name="Shin M."/>
            <person name="Vergez L."/>
            <person name="Schmutz J."/>
            <person name="Larimer F."/>
            <person name="Land M."/>
            <person name="Hauser L."/>
            <person name="Kyrpides N."/>
            <person name="Kim E."/>
            <person name="Smith K.S."/>
            <person name="Ingram-Smith C."/>
            <person name="Richardson P."/>
        </authorList>
    </citation>
    <scope>NUCLEOTIDE SEQUENCE [LARGE SCALE GENOMIC DNA]</scope>
    <source>
        <strain evidence="7">DSM 6194 / JCM 14653 / NBRC 101360 / PT</strain>
    </source>
</reference>
<dbReference type="GO" id="GO:0012505">
    <property type="term" value="C:endomembrane system"/>
    <property type="evidence" value="ECO:0007669"/>
    <property type="project" value="UniProtKB-SubCell"/>
</dbReference>
<dbReference type="KEGG" id="mtp:Mthe_1396"/>
<dbReference type="HOGENOM" id="CLU_111441_0_0_2"/>
<dbReference type="GeneID" id="4463019"/>
<keyword evidence="4 5" id="KW-0472">Membrane</keyword>
<dbReference type="STRING" id="349307.Mthe_1396"/>
<dbReference type="EMBL" id="CP000477">
    <property type="protein sequence ID" value="ABK15171.1"/>
    <property type="molecule type" value="Genomic_DNA"/>
</dbReference>
<evidence type="ECO:0000313" key="7">
    <source>
        <dbReference type="Proteomes" id="UP000000674"/>
    </source>
</evidence>